<evidence type="ECO:0000313" key="2">
    <source>
        <dbReference type="Proteomes" id="UP000191500"/>
    </source>
</evidence>
<evidence type="ECO:0000313" key="1">
    <source>
        <dbReference type="EMBL" id="OQE41165.1"/>
    </source>
</evidence>
<reference evidence="2" key="1">
    <citation type="journal article" date="2017" name="Nat. Microbiol.">
        <title>Global analysis of biosynthetic gene clusters reveals vast potential of secondary metabolite production in Penicillium species.</title>
        <authorList>
            <person name="Nielsen J.C."/>
            <person name="Grijseels S."/>
            <person name="Prigent S."/>
            <person name="Ji B."/>
            <person name="Dainat J."/>
            <person name="Nielsen K.F."/>
            <person name="Frisvad J.C."/>
            <person name="Workman M."/>
            <person name="Nielsen J."/>
        </authorList>
    </citation>
    <scope>NUCLEOTIDE SEQUENCE [LARGE SCALE GENOMIC DNA]</scope>
    <source>
        <strain evidence="2">IBT 31321</strain>
    </source>
</reference>
<accession>A0A1V6URY1</accession>
<proteinExistence type="predicted"/>
<dbReference type="AlphaFoldDB" id="A0A1V6URY1"/>
<sequence length="134" mass="14911">MSSQPLKAVNFIDGAGMCHDIIGRNIAFNCSNLPRATEEELFKVLGNPEIEPLVYADGTPLQPGLPTQIVKAAEWTDWIDEDEEDQQLLDLGESLPQGKEPSKLAQPSFLRVPETVFLNSFDYRVDSWRAGCMS</sequence>
<comment type="caution">
    <text evidence="1">The sequence shown here is derived from an EMBL/GenBank/DDBJ whole genome shotgun (WGS) entry which is preliminary data.</text>
</comment>
<protein>
    <submittedName>
        <fullName evidence="1">Uncharacterized protein</fullName>
    </submittedName>
</protein>
<organism evidence="1 2">
    <name type="scientific">Penicillium coprophilum</name>
    <dbReference type="NCBI Taxonomy" id="36646"/>
    <lineage>
        <taxon>Eukaryota</taxon>
        <taxon>Fungi</taxon>
        <taxon>Dikarya</taxon>
        <taxon>Ascomycota</taxon>
        <taxon>Pezizomycotina</taxon>
        <taxon>Eurotiomycetes</taxon>
        <taxon>Eurotiomycetidae</taxon>
        <taxon>Eurotiales</taxon>
        <taxon>Aspergillaceae</taxon>
        <taxon>Penicillium</taxon>
    </lineage>
</organism>
<dbReference type="EMBL" id="MDDG01000005">
    <property type="protein sequence ID" value="OQE41165.1"/>
    <property type="molecule type" value="Genomic_DNA"/>
</dbReference>
<dbReference type="Gene3D" id="1.10.510.10">
    <property type="entry name" value="Transferase(Phosphotransferase) domain 1"/>
    <property type="match status" value="1"/>
</dbReference>
<dbReference type="STRING" id="36646.A0A1V6URY1"/>
<gene>
    <name evidence="1" type="ORF">PENCOP_c005G03402</name>
</gene>
<dbReference type="Proteomes" id="UP000191500">
    <property type="component" value="Unassembled WGS sequence"/>
</dbReference>
<keyword evidence="2" id="KW-1185">Reference proteome</keyword>
<name>A0A1V6URY1_9EURO</name>